<feature type="modified residue" description="N6-(pyridoxal phosphate)lysine" evidence="9">
    <location>
        <position position="237"/>
    </location>
</feature>
<dbReference type="InterPro" id="IPR001917">
    <property type="entry name" value="Aminotrans_II_pyridoxalP_BS"/>
</dbReference>
<dbReference type="InterPro" id="IPR015422">
    <property type="entry name" value="PyrdxlP-dep_Trfase_small"/>
</dbReference>
<dbReference type="NCBIfam" id="TIGR00858">
    <property type="entry name" value="bioF"/>
    <property type="match status" value="1"/>
</dbReference>
<proteinExistence type="inferred from homology"/>
<dbReference type="InterPro" id="IPR004839">
    <property type="entry name" value="Aminotransferase_I/II_large"/>
</dbReference>
<dbReference type="EC" id="2.3.1.47" evidence="10"/>
<dbReference type="Pfam" id="PF00155">
    <property type="entry name" value="Aminotran_1_2"/>
    <property type="match status" value="1"/>
</dbReference>
<protein>
    <recommendedName>
        <fullName evidence="10">8-amino-7-ketopelargonate synthase</fullName>
        <ecNumber evidence="10">2.3.1.47</ecNumber>
    </recommendedName>
</protein>
<comment type="cofactor">
    <cofactor evidence="1 9 10">
        <name>pyridoxal 5'-phosphate</name>
        <dbReference type="ChEBI" id="CHEBI:597326"/>
    </cofactor>
</comment>
<dbReference type="FunFam" id="3.40.640.10:FF:000006">
    <property type="entry name" value="5-aminolevulinate synthase, mitochondrial"/>
    <property type="match status" value="1"/>
</dbReference>
<evidence type="ECO:0000256" key="9">
    <source>
        <dbReference type="PIRSR" id="PIRSR604723-51"/>
    </source>
</evidence>
<evidence type="ECO:0000256" key="7">
    <source>
        <dbReference type="ARBA" id="ARBA00022898"/>
    </source>
</evidence>
<evidence type="ECO:0000256" key="5">
    <source>
        <dbReference type="ARBA" id="ARBA00022679"/>
    </source>
</evidence>
<dbReference type="InterPro" id="IPR050087">
    <property type="entry name" value="AON_synthase_class-II"/>
</dbReference>
<comment type="pathway">
    <text evidence="2 10">Cofactor biosynthesis; biotin biosynthesis.</text>
</comment>
<evidence type="ECO:0000256" key="1">
    <source>
        <dbReference type="ARBA" id="ARBA00001933"/>
    </source>
</evidence>
<dbReference type="Gene3D" id="3.40.640.10">
    <property type="entry name" value="Type I PLP-dependent aspartate aminotransferase-like (Major domain)"/>
    <property type="match status" value="1"/>
</dbReference>
<dbReference type="AlphaFoldDB" id="A0A1E5LJ41"/>
<dbReference type="GO" id="GO:0030170">
    <property type="term" value="F:pyridoxal phosphate binding"/>
    <property type="evidence" value="ECO:0007669"/>
    <property type="project" value="InterPro"/>
</dbReference>
<dbReference type="PANTHER" id="PTHR13693:SF3">
    <property type="entry name" value="LD36009P"/>
    <property type="match status" value="1"/>
</dbReference>
<keyword evidence="7 9" id="KW-0663">Pyridoxal phosphate</keyword>
<keyword evidence="6" id="KW-0093">Biotin biosynthesis</keyword>
<name>A0A1E5LJ41_9BACI</name>
<dbReference type="Proteomes" id="UP000095209">
    <property type="component" value="Unassembled WGS sequence"/>
</dbReference>
<sequence>MNKYEWCKEEIELIKNQGLYREFKRIDSMPSTEVYVNGKTKTMASSNNYLGLANDPRLIQSAYDGMLAFGVGSSGSRLTSGNTVLHEKLEDKIAKFKNKDAALIYSSGYLANIGVISSLLKEGDIILSDELNHASIIDGCRLSKAKTKVYKHANMKDLEEQLKRSQSYNKKLIITDGVFSMDGTIAPLPEINKLAKQYGAIVAVDDAHATGVIGTSGAGTADYFETDVDITIGTFSKAIGTEGGYVVSSKEIIELLRNRSRSFIFQTAASPGVIAATIKSIEIIENDINTRKRLLDISKHLRLKLEGIGFEVKGTSIIPIIPVIIGQESLASKFAELIESEGVFAPAIRPPTVPDGESRIRLTVMATHTDEQIEFIYNTFCKVGKELGII</sequence>
<dbReference type="InterPro" id="IPR004723">
    <property type="entry name" value="AONS_Archaea/Proteobacteria"/>
</dbReference>
<feature type="domain" description="Aminotransferase class I/classII large" evidence="11">
    <location>
        <begin position="45"/>
        <end position="374"/>
    </location>
</feature>
<gene>
    <name evidence="12" type="ORF">BFG57_09550</name>
</gene>
<comment type="similarity">
    <text evidence="3 10">Belongs to the class-II pyridoxal-phosphate-dependent aminotransferase family. BioF subfamily.</text>
</comment>
<dbReference type="EMBL" id="MJEH01000005">
    <property type="protein sequence ID" value="OEH94081.1"/>
    <property type="molecule type" value="Genomic_DNA"/>
</dbReference>
<dbReference type="InterPro" id="IPR015421">
    <property type="entry name" value="PyrdxlP-dep_Trfase_major"/>
</dbReference>
<comment type="catalytic activity">
    <reaction evidence="8 10">
        <text>6-carboxyhexanoyl-[ACP] + L-alanine + H(+) = (8S)-8-amino-7-oxononanoate + holo-[ACP] + CO2</text>
        <dbReference type="Rhea" id="RHEA:42288"/>
        <dbReference type="Rhea" id="RHEA-COMP:9685"/>
        <dbReference type="Rhea" id="RHEA-COMP:9955"/>
        <dbReference type="ChEBI" id="CHEBI:15378"/>
        <dbReference type="ChEBI" id="CHEBI:16526"/>
        <dbReference type="ChEBI" id="CHEBI:57972"/>
        <dbReference type="ChEBI" id="CHEBI:64479"/>
        <dbReference type="ChEBI" id="CHEBI:78846"/>
        <dbReference type="ChEBI" id="CHEBI:149468"/>
        <dbReference type="EC" id="2.3.1.47"/>
    </reaction>
</comment>
<dbReference type="RefSeq" id="WP_069715850.1">
    <property type="nucleotide sequence ID" value="NZ_MJEH01000005.1"/>
</dbReference>
<evidence type="ECO:0000256" key="4">
    <source>
        <dbReference type="ARBA" id="ARBA00011738"/>
    </source>
</evidence>
<dbReference type="SUPFAM" id="SSF53383">
    <property type="entry name" value="PLP-dependent transferases"/>
    <property type="match status" value="1"/>
</dbReference>
<dbReference type="PANTHER" id="PTHR13693">
    <property type="entry name" value="CLASS II AMINOTRANSFERASE/8-AMINO-7-OXONONANOATE SYNTHASE"/>
    <property type="match status" value="1"/>
</dbReference>
<accession>A0A1E5LJ41</accession>
<evidence type="ECO:0000259" key="11">
    <source>
        <dbReference type="Pfam" id="PF00155"/>
    </source>
</evidence>
<dbReference type="CDD" id="cd06454">
    <property type="entry name" value="KBL_like"/>
    <property type="match status" value="1"/>
</dbReference>
<evidence type="ECO:0000256" key="3">
    <source>
        <dbReference type="ARBA" id="ARBA00010008"/>
    </source>
</evidence>
<comment type="caution">
    <text evidence="12">The sequence shown here is derived from an EMBL/GenBank/DDBJ whole genome shotgun (WGS) entry which is preliminary data.</text>
</comment>
<dbReference type="PROSITE" id="PS00599">
    <property type="entry name" value="AA_TRANSFER_CLASS_2"/>
    <property type="match status" value="1"/>
</dbReference>
<evidence type="ECO:0000313" key="12">
    <source>
        <dbReference type="EMBL" id="OEH94081.1"/>
    </source>
</evidence>
<evidence type="ECO:0000256" key="6">
    <source>
        <dbReference type="ARBA" id="ARBA00022756"/>
    </source>
</evidence>
<dbReference type="Gene3D" id="3.90.1150.10">
    <property type="entry name" value="Aspartate Aminotransferase, domain 1"/>
    <property type="match status" value="1"/>
</dbReference>
<evidence type="ECO:0000256" key="8">
    <source>
        <dbReference type="ARBA" id="ARBA00047715"/>
    </source>
</evidence>
<dbReference type="InterPro" id="IPR015424">
    <property type="entry name" value="PyrdxlP-dep_Trfase"/>
</dbReference>
<evidence type="ECO:0000313" key="13">
    <source>
        <dbReference type="Proteomes" id="UP000095209"/>
    </source>
</evidence>
<comment type="subunit">
    <text evidence="4 10">Homodimer.</text>
</comment>
<organism evidence="12 13">
    <name type="scientific">Bacillus solimangrovi</name>
    <dbReference type="NCBI Taxonomy" id="1305675"/>
    <lineage>
        <taxon>Bacteria</taxon>
        <taxon>Bacillati</taxon>
        <taxon>Bacillota</taxon>
        <taxon>Bacilli</taxon>
        <taxon>Bacillales</taxon>
        <taxon>Bacillaceae</taxon>
        <taxon>Bacillus</taxon>
    </lineage>
</organism>
<dbReference type="GO" id="GO:0009102">
    <property type="term" value="P:biotin biosynthetic process"/>
    <property type="evidence" value="ECO:0007669"/>
    <property type="project" value="UniProtKB-UniRule"/>
</dbReference>
<dbReference type="GO" id="GO:0008710">
    <property type="term" value="F:8-amino-7-oxononanoate synthase activity"/>
    <property type="evidence" value="ECO:0007669"/>
    <property type="project" value="UniProtKB-UniRule"/>
</dbReference>
<keyword evidence="13" id="KW-1185">Reference proteome</keyword>
<comment type="function">
    <text evidence="10">Catalyzes the decarboxylative condensation of pimeloyl-[acyl-carrier protein] and L-alanine to produce 8-amino-7-oxononanoate (AON), [acyl-carrier protein], and carbon dioxide.</text>
</comment>
<keyword evidence="5 10" id="KW-0808">Transferase</keyword>
<evidence type="ECO:0000256" key="2">
    <source>
        <dbReference type="ARBA" id="ARBA00004746"/>
    </source>
</evidence>
<dbReference type="OrthoDB" id="9807157at2"/>
<dbReference type="STRING" id="1305675.BFG57_09550"/>
<reference evidence="12 13" key="1">
    <citation type="submission" date="2016-08" db="EMBL/GenBank/DDBJ databases">
        <title>Genome of Bacillus solimangrovi GH2-4.</title>
        <authorList>
            <person name="Lim S."/>
            <person name="Kim B.-C."/>
        </authorList>
    </citation>
    <scope>NUCLEOTIDE SEQUENCE [LARGE SCALE GENOMIC DNA]</scope>
    <source>
        <strain evidence="12 13">GH2-4</strain>
    </source>
</reference>
<evidence type="ECO:0000256" key="10">
    <source>
        <dbReference type="RuleBase" id="RU003693"/>
    </source>
</evidence>
<dbReference type="UniPathway" id="UPA00078"/>